<dbReference type="Gene3D" id="1.20.1250.20">
    <property type="entry name" value="MFS general substrate transporter like domains"/>
    <property type="match status" value="1"/>
</dbReference>
<dbReference type="GO" id="GO:0016020">
    <property type="term" value="C:membrane"/>
    <property type="evidence" value="ECO:0007669"/>
    <property type="project" value="UniProtKB-SubCell"/>
</dbReference>
<reference evidence="6" key="1">
    <citation type="submission" date="2019-04" db="EMBL/GenBank/DDBJ databases">
        <authorList>
            <person name="Alioto T."/>
            <person name="Alioto T."/>
        </authorList>
    </citation>
    <scope>NUCLEOTIDE SEQUENCE [LARGE SCALE GENOMIC DNA]</scope>
</reference>
<accession>A0A5E4CXR5</accession>
<feature type="transmembrane region" description="Helical" evidence="5">
    <location>
        <begin position="151"/>
        <end position="170"/>
    </location>
</feature>
<dbReference type="AlphaFoldDB" id="A0A5E4CXR5"/>
<sequence length="222" mass="24914">MATAEARMGSSWLSGASWNDKKRGGQHRILPESPRWLMMKGKVKEAKEVLCYAAEVNKKTIPLNLLEELQLPGKKVTKASVLDFYSNRYLCKVTLVMGCVWLTISYSYFTLSLKLRDFGVSIHFRQAIPGILEVPARLCSIVLLEQMGRKWSLAVILIQTAFMCFLTLFLPQGIAHPARIGHLKLSCFLKTPLLAPILASQLGTQDLAFCRHSLPTLRRPSP</sequence>
<dbReference type="GO" id="GO:0022857">
    <property type="term" value="F:transmembrane transporter activity"/>
    <property type="evidence" value="ECO:0007669"/>
    <property type="project" value="InterPro"/>
</dbReference>
<evidence type="ECO:0000313" key="6">
    <source>
        <dbReference type="EMBL" id="VTJ85949.1"/>
    </source>
</evidence>
<evidence type="ECO:0008006" key="8">
    <source>
        <dbReference type="Google" id="ProtNLM"/>
    </source>
</evidence>
<evidence type="ECO:0000256" key="5">
    <source>
        <dbReference type="SAM" id="Phobius"/>
    </source>
</evidence>
<keyword evidence="3 5" id="KW-1133">Transmembrane helix</keyword>
<keyword evidence="2 5" id="KW-0812">Transmembrane</keyword>
<organism evidence="6 7">
    <name type="scientific">Marmota monax</name>
    <name type="common">Woodchuck</name>
    <dbReference type="NCBI Taxonomy" id="9995"/>
    <lineage>
        <taxon>Eukaryota</taxon>
        <taxon>Metazoa</taxon>
        <taxon>Chordata</taxon>
        <taxon>Craniata</taxon>
        <taxon>Vertebrata</taxon>
        <taxon>Euteleostomi</taxon>
        <taxon>Mammalia</taxon>
        <taxon>Eutheria</taxon>
        <taxon>Euarchontoglires</taxon>
        <taxon>Glires</taxon>
        <taxon>Rodentia</taxon>
        <taxon>Sciuromorpha</taxon>
        <taxon>Sciuridae</taxon>
        <taxon>Xerinae</taxon>
        <taxon>Marmotini</taxon>
        <taxon>Marmota</taxon>
    </lineage>
</organism>
<protein>
    <recommendedName>
        <fullName evidence="8">Major facilitator superfamily (MFS) profile domain-containing protein</fullName>
    </recommendedName>
</protein>
<evidence type="ECO:0000256" key="2">
    <source>
        <dbReference type="ARBA" id="ARBA00022692"/>
    </source>
</evidence>
<dbReference type="Pfam" id="PF00083">
    <property type="entry name" value="Sugar_tr"/>
    <property type="match status" value="1"/>
</dbReference>
<dbReference type="SUPFAM" id="SSF103473">
    <property type="entry name" value="MFS general substrate transporter"/>
    <property type="match status" value="1"/>
</dbReference>
<gene>
    <name evidence="6" type="ORF">MONAX_5E040662</name>
</gene>
<dbReference type="PANTHER" id="PTHR24064">
    <property type="entry name" value="SOLUTE CARRIER FAMILY 22 MEMBER"/>
    <property type="match status" value="1"/>
</dbReference>
<evidence type="ECO:0000256" key="4">
    <source>
        <dbReference type="ARBA" id="ARBA00023136"/>
    </source>
</evidence>
<keyword evidence="7" id="KW-1185">Reference proteome</keyword>
<dbReference type="InterPro" id="IPR005828">
    <property type="entry name" value="MFS_sugar_transport-like"/>
</dbReference>
<evidence type="ECO:0000256" key="3">
    <source>
        <dbReference type="ARBA" id="ARBA00022989"/>
    </source>
</evidence>
<comment type="caution">
    <text evidence="6">The sequence shown here is derived from an EMBL/GenBank/DDBJ whole genome shotgun (WGS) entry which is preliminary data.</text>
</comment>
<feature type="transmembrane region" description="Helical" evidence="5">
    <location>
        <begin position="89"/>
        <end position="109"/>
    </location>
</feature>
<proteinExistence type="predicted"/>
<evidence type="ECO:0000256" key="1">
    <source>
        <dbReference type="ARBA" id="ARBA00004141"/>
    </source>
</evidence>
<keyword evidence="4 5" id="KW-0472">Membrane</keyword>
<dbReference type="InterPro" id="IPR036259">
    <property type="entry name" value="MFS_trans_sf"/>
</dbReference>
<comment type="subcellular location">
    <subcellularLocation>
        <location evidence="1">Membrane</location>
        <topology evidence="1">Multi-pass membrane protein</topology>
    </subcellularLocation>
</comment>
<dbReference type="Proteomes" id="UP000335636">
    <property type="component" value="Unassembled WGS sequence"/>
</dbReference>
<evidence type="ECO:0000313" key="7">
    <source>
        <dbReference type="Proteomes" id="UP000335636"/>
    </source>
</evidence>
<dbReference type="EMBL" id="CABDUW010002221">
    <property type="protein sequence ID" value="VTJ85949.1"/>
    <property type="molecule type" value="Genomic_DNA"/>
</dbReference>
<name>A0A5E4CXR5_MARMO</name>